<protein>
    <submittedName>
        <fullName evidence="2">Uncharacterized protein</fullName>
    </submittedName>
</protein>
<dbReference type="EMBL" id="JAPWTK010000135">
    <property type="protein sequence ID" value="KAJ8948480.1"/>
    <property type="molecule type" value="Genomic_DNA"/>
</dbReference>
<feature type="coiled-coil region" evidence="1">
    <location>
        <begin position="7"/>
        <end position="41"/>
    </location>
</feature>
<keyword evidence="3" id="KW-1185">Reference proteome</keyword>
<dbReference type="Proteomes" id="UP001162162">
    <property type="component" value="Unassembled WGS sequence"/>
</dbReference>
<gene>
    <name evidence="2" type="ORF">NQ318_000016</name>
</gene>
<reference evidence="2" key="1">
    <citation type="journal article" date="2023" name="Insect Mol. Biol.">
        <title>Genome sequencing provides insights into the evolution of gene families encoding plant cell wall-degrading enzymes in longhorned beetles.</title>
        <authorList>
            <person name="Shin N.R."/>
            <person name="Okamura Y."/>
            <person name="Kirsch R."/>
            <person name="Pauchet Y."/>
        </authorList>
    </citation>
    <scope>NUCLEOTIDE SEQUENCE</scope>
    <source>
        <strain evidence="2">AMC_N1</strain>
    </source>
</reference>
<dbReference type="AlphaFoldDB" id="A0AAV8YA53"/>
<comment type="caution">
    <text evidence="2">The sequence shown here is derived from an EMBL/GenBank/DDBJ whole genome shotgun (WGS) entry which is preliminary data.</text>
</comment>
<name>A0AAV8YA53_9CUCU</name>
<sequence length="94" mass="10378">MRTDSDCSAEKQKCALLQRKMAELRSKARELQRSAAEAQTEHAAKDKIHKVFDGSASKSQLRDILKGAVDAARPAARVKARRVSVGCCDFFTIN</sequence>
<organism evidence="2 3">
    <name type="scientific">Aromia moschata</name>
    <dbReference type="NCBI Taxonomy" id="1265417"/>
    <lineage>
        <taxon>Eukaryota</taxon>
        <taxon>Metazoa</taxon>
        <taxon>Ecdysozoa</taxon>
        <taxon>Arthropoda</taxon>
        <taxon>Hexapoda</taxon>
        <taxon>Insecta</taxon>
        <taxon>Pterygota</taxon>
        <taxon>Neoptera</taxon>
        <taxon>Endopterygota</taxon>
        <taxon>Coleoptera</taxon>
        <taxon>Polyphaga</taxon>
        <taxon>Cucujiformia</taxon>
        <taxon>Chrysomeloidea</taxon>
        <taxon>Cerambycidae</taxon>
        <taxon>Cerambycinae</taxon>
        <taxon>Callichromatini</taxon>
        <taxon>Aromia</taxon>
    </lineage>
</organism>
<keyword evidence="1" id="KW-0175">Coiled coil</keyword>
<evidence type="ECO:0000313" key="2">
    <source>
        <dbReference type="EMBL" id="KAJ8948480.1"/>
    </source>
</evidence>
<evidence type="ECO:0000313" key="3">
    <source>
        <dbReference type="Proteomes" id="UP001162162"/>
    </source>
</evidence>
<accession>A0AAV8YA53</accession>
<evidence type="ECO:0000256" key="1">
    <source>
        <dbReference type="SAM" id="Coils"/>
    </source>
</evidence>
<proteinExistence type="predicted"/>